<feature type="region of interest" description="Disordered" evidence="1">
    <location>
        <begin position="82"/>
        <end position="132"/>
    </location>
</feature>
<evidence type="ECO:0000256" key="1">
    <source>
        <dbReference type="SAM" id="MobiDB-lite"/>
    </source>
</evidence>
<keyword evidence="2" id="KW-0472">Membrane</keyword>
<evidence type="ECO:0000313" key="4">
    <source>
        <dbReference type="Proteomes" id="UP001328107"/>
    </source>
</evidence>
<keyword evidence="2" id="KW-1133">Transmembrane helix</keyword>
<proteinExistence type="predicted"/>
<name>A0AAN5DEW7_9BILA</name>
<dbReference type="Proteomes" id="UP001328107">
    <property type="component" value="Unassembled WGS sequence"/>
</dbReference>
<comment type="caution">
    <text evidence="3">The sequence shown here is derived from an EMBL/GenBank/DDBJ whole genome shotgun (WGS) entry which is preliminary data.</text>
</comment>
<feature type="region of interest" description="Disordered" evidence="1">
    <location>
        <begin position="1"/>
        <end position="20"/>
    </location>
</feature>
<dbReference type="AlphaFoldDB" id="A0AAN5DEW7"/>
<evidence type="ECO:0000256" key="2">
    <source>
        <dbReference type="SAM" id="Phobius"/>
    </source>
</evidence>
<feature type="transmembrane region" description="Helical" evidence="2">
    <location>
        <begin position="30"/>
        <end position="54"/>
    </location>
</feature>
<keyword evidence="4" id="KW-1185">Reference proteome</keyword>
<organism evidence="3 4">
    <name type="scientific">Pristionchus mayeri</name>
    <dbReference type="NCBI Taxonomy" id="1317129"/>
    <lineage>
        <taxon>Eukaryota</taxon>
        <taxon>Metazoa</taxon>
        <taxon>Ecdysozoa</taxon>
        <taxon>Nematoda</taxon>
        <taxon>Chromadorea</taxon>
        <taxon>Rhabditida</taxon>
        <taxon>Rhabditina</taxon>
        <taxon>Diplogasteromorpha</taxon>
        <taxon>Diplogasteroidea</taxon>
        <taxon>Neodiplogasteridae</taxon>
        <taxon>Pristionchus</taxon>
    </lineage>
</organism>
<reference evidence="4" key="1">
    <citation type="submission" date="2022-10" db="EMBL/GenBank/DDBJ databases">
        <title>Genome assembly of Pristionchus species.</title>
        <authorList>
            <person name="Yoshida K."/>
            <person name="Sommer R.J."/>
        </authorList>
    </citation>
    <scope>NUCLEOTIDE SEQUENCE [LARGE SCALE GENOMIC DNA]</scope>
    <source>
        <strain evidence="4">RS5460</strain>
    </source>
</reference>
<sequence>MNLTDSLTTALPSLPPPEPTGGGWTMPKNAWIFIVVFVSILALLAVIALVRFFLTRHSINKRRFHHSKVIARDSLEKRVISSPTSIEKSKMTPTKTPPPVDMSPPEVIITPPTPNPGEEERAKKRTYSLEDY</sequence>
<gene>
    <name evidence="3" type="ORF">PMAYCL1PPCAC_32511</name>
</gene>
<accession>A0AAN5DEW7</accession>
<feature type="compositionally biased region" description="Low complexity" evidence="1">
    <location>
        <begin position="1"/>
        <end position="12"/>
    </location>
</feature>
<keyword evidence="2" id="KW-0812">Transmembrane</keyword>
<evidence type="ECO:0000313" key="3">
    <source>
        <dbReference type="EMBL" id="GMR62316.1"/>
    </source>
</evidence>
<protein>
    <submittedName>
        <fullName evidence="3">Uncharacterized protein</fullName>
    </submittedName>
</protein>
<dbReference type="EMBL" id="BTRK01000006">
    <property type="protein sequence ID" value="GMR62316.1"/>
    <property type="molecule type" value="Genomic_DNA"/>
</dbReference>